<sequence>MVQFHPVLPSYPTSSIGVPAIPARFSSYSISGMNIRGLNSPMLHPGMATYILCIMLILDINNNSLYYANFRY</sequence>
<feature type="transmembrane region" description="Helical" evidence="1">
    <location>
        <begin position="47"/>
        <end position="68"/>
    </location>
</feature>
<accession>A0A1I7WTK5</accession>
<proteinExistence type="predicted"/>
<reference evidence="3" key="1">
    <citation type="submission" date="2016-11" db="UniProtKB">
        <authorList>
            <consortium name="WormBaseParasite"/>
        </authorList>
    </citation>
    <scope>IDENTIFICATION</scope>
</reference>
<keyword evidence="1" id="KW-0472">Membrane</keyword>
<keyword evidence="1" id="KW-1133">Transmembrane helix</keyword>
<keyword evidence="2" id="KW-1185">Reference proteome</keyword>
<dbReference type="WBParaSite" id="Hba_08479">
    <property type="protein sequence ID" value="Hba_08479"/>
    <property type="gene ID" value="Hba_08479"/>
</dbReference>
<evidence type="ECO:0000256" key="1">
    <source>
        <dbReference type="SAM" id="Phobius"/>
    </source>
</evidence>
<evidence type="ECO:0000313" key="3">
    <source>
        <dbReference type="WBParaSite" id="Hba_08479"/>
    </source>
</evidence>
<protein>
    <submittedName>
        <fullName evidence="3">Ovule protein</fullName>
    </submittedName>
</protein>
<organism evidence="2 3">
    <name type="scientific">Heterorhabditis bacteriophora</name>
    <name type="common">Entomopathogenic nematode worm</name>
    <dbReference type="NCBI Taxonomy" id="37862"/>
    <lineage>
        <taxon>Eukaryota</taxon>
        <taxon>Metazoa</taxon>
        <taxon>Ecdysozoa</taxon>
        <taxon>Nematoda</taxon>
        <taxon>Chromadorea</taxon>
        <taxon>Rhabditida</taxon>
        <taxon>Rhabditina</taxon>
        <taxon>Rhabditomorpha</taxon>
        <taxon>Strongyloidea</taxon>
        <taxon>Heterorhabditidae</taxon>
        <taxon>Heterorhabditis</taxon>
    </lineage>
</organism>
<name>A0A1I7WTK5_HETBA</name>
<evidence type="ECO:0000313" key="2">
    <source>
        <dbReference type="Proteomes" id="UP000095283"/>
    </source>
</evidence>
<dbReference type="Proteomes" id="UP000095283">
    <property type="component" value="Unplaced"/>
</dbReference>
<dbReference type="AlphaFoldDB" id="A0A1I7WTK5"/>
<keyword evidence="1" id="KW-0812">Transmembrane</keyword>